<dbReference type="PROSITE" id="PS51736">
    <property type="entry name" value="RECOMBINASES_3"/>
    <property type="match status" value="1"/>
</dbReference>
<dbReference type="SUPFAM" id="SSF109709">
    <property type="entry name" value="KorB DNA-binding domain-like"/>
    <property type="match status" value="1"/>
</dbReference>
<dbReference type="SMART" id="SM00857">
    <property type="entry name" value="Resolvase"/>
    <property type="match status" value="1"/>
</dbReference>
<dbReference type="Pfam" id="PF07508">
    <property type="entry name" value="Recombinase"/>
    <property type="match status" value="1"/>
</dbReference>
<comment type="caution">
    <text evidence="3">The sequence shown here is derived from an EMBL/GenBank/DDBJ whole genome shotgun (WGS) entry which is preliminary data.</text>
</comment>
<evidence type="ECO:0000259" key="2">
    <source>
        <dbReference type="PROSITE" id="PS51737"/>
    </source>
</evidence>
<dbReference type="PANTHER" id="PTHR30461">
    <property type="entry name" value="DNA-INVERTASE FROM LAMBDOID PROPHAGE"/>
    <property type="match status" value="1"/>
</dbReference>
<dbReference type="SUPFAM" id="SSF53041">
    <property type="entry name" value="Resolvase-like"/>
    <property type="match status" value="1"/>
</dbReference>
<feature type="domain" description="Recombinase" evidence="2">
    <location>
        <begin position="125"/>
        <end position="239"/>
    </location>
</feature>
<feature type="domain" description="Resolvase/invertase-type recombinase catalytic" evidence="1">
    <location>
        <begin position="1"/>
        <end position="117"/>
    </location>
</feature>
<proteinExistence type="predicted"/>
<dbReference type="CDD" id="cd03768">
    <property type="entry name" value="SR_ResInv"/>
    <property type="match status" value="1"/>
</dbReference>
<protein>
    <submittedName>
        <fullName evidence="3">Putative recombinase</fullName>
    </submittedName>
</protein>
<evidence type="ECO:0000313" key="3">
    <source>
        <dbReference type="EMBL" id="GAD51216.1"/>
    </source>
</evidence>
<dbReference type="InterPro" id="IPR036162">
    <property type="entry name" value="Resolvase-like_N_sf"/>
</dbReference>
<accession>U2YCA8</accession>
<evidence type="ECO:0000313" key="4">
    <source>
        <dbReference type="Proteomes" id="UP000016568"/>
    </source>
</evidence>
<dbReference type="Pfam" id="PF00239">
    <property type="entry name" value="Resolvase"/>
    <property type="match status" value="1"/>
</dbReference>
<sequence>SEGWQLIPEDYDDGGLSGGTLERPALQRLLAHIAAGRIDIIVVYKVDRLTRSLLDFAKLVEAFDAAGTSFVSVTQSFNTTTSMGRLTLNMLLSFAQFEREVTAERIRDKIAASKARGMWMGGIPPLGYRPDGRSLAIEEDHAALVRDIFARYLKLTNVRLVADTLARDRLHTPQRVTGKGRRYGGCAFTRGQLYAILRNPIYAGDIAHKGTRYPGNHPAIIERETWEKVQQQLSDNVRGVRQNRQARASLLAGLLFDETGTPLIAVHTNKGRQRYRYYAQRAPNGADHAQSPTSIRLPAREIEQVVIRELTSLIDDPATLMERCCLPVTPDVYARIAGHSMMRQKQMLEWGNAQMRALVTRIVVHPDHIAIEIRAAALADLFGIDGSALMHTIRHNVPARLRRTGMVVRLVQDDGMTASSSLPDPVLIRLLVKAQRWWKELCSGTCDIAALARREQLSPSYITRVVRLAFLAPGIVDAITEGRLRAGVDSKALLATGAVPSDWREQEAKYLPG</sequence>
<dbReference type="InterPro" id="IPR050639">
    <property type="entry name" value="SSR_resolvase"/>
</dbReference>
<keyword evidence="4" id="KW-1185">Reference proteome</keyword>
<dbReference type="RefSeq" id="WP_021692034.1">
    <property type="nucleotide sequence ID" value="NZ_BASZ01000036.1"/>
</dbReference>
<dbReference type="GO" id="GO:0003677">
    <property type="term" value="F:DNA binding"/>
    <property type="evidence" value="ECO:0007669"/>
    <property type="project" value="InterPro"/>
</dbReference>
<feature type="non-terminal residue" evidence="3">
    <location>
        <position position="1"/>
    </location>
</feature>
<dbReference type="InterPro" id="IPR038109">
    <property type="entry name" value="DNA_bind_recomb_sf"/>
</dbReference>
<dbReference type="InterPro" id="IPR006119">
    <property type="entry name" value="Resolv_N"/>
</dbReference>
<dbReference type="Proteomes" id="UP000016568">
    <property type="component" value="Unassembled WGS sequence"/>
</dbReference>
<dbReference type="Gene3D" id="3.90.1750.20">
    <property type="entry name" value="Putative Large Serine Recombinase, Chain B, Domain 2"/>
    <property type="match status" value="1"/>
</dbReference>
<name>U2YCA8_9SPHN</name>
<gene>
    <name evidence="3" type="ORF">NT2_36_00010</name>
</gene>
<dbReference type="EMBL" id="BASZ01000036">
    <property type="protein sequence ID" value="GAD51216.1"/>
    <property type="molecule type" value="Genomic_DNA"/>
</dbReference>
<organism evidence="3 4">
    <name type="scientific">Caenibius tardaugens NBRC 16725</name>
    <dbReference type="NCBI Taxonomy" id="1219035"/>
    <lineage>
        <taxon>Bacteria</taxon>
        <taxon>Pseudomonadati</taxon>
        <taxon>Pseudomonadota</taxon>
        <taxon>Alphaproteobacteria</taxon>
        <taxon>Sphingomonadales</taxon>
        <taxon>Erythrobacteraceae</taxon>
        <taxon>Caenibius</taxon>
    </lineage>
</organism>
<dbReference type="AlphaFoldDB" id="U2YCA8"/>
<dbReference type="PANTHER" id="PTHR30461:SF23">
    <property type="entry name" value="DNA RECOMBINASE-RELATED"/>
    <property type="match status" value="1"/>
</dbReference>
<dbReference type="InterPro" id="IPR011109">
    <property type="entry name" value="DNA_bind_recombinase_dom"/>
</dbReference>
<dbReference type="OrthoDB" id="7277848at2"/>
<dbReference type="Gene3D" id="3.40.50.1390">
    <property type="entry name" value="Resolvase, N-terminal catalytic domain"/>
    <property type="match status" value="1"/>
</dbReference>
<dbReference type="PROSITE" id="PS51737">
    <property type="entry name" value="RECOMBINASE_DNA_BIND"/>
    <property type="match status" value="1"/>
</dbReference>
<reference evidence="3 4" key="1">
    <citation type="submission" date="2013-09" db="EMBL/GenBank/DDBJ databases">
        <title>Whole genome shotgun sequence of Novosphingobium tardaugens NBRC 16725.</title>
        <authorList>
            <person name="Isaki S."/>
            <person name="Hosoyama A."/>
            <person name="Tsuchikane K."/>
            <person name="Katsumata H."/>
            <person name="Ando Y."/>
            <person name="Yamazaki S."/>
            <person name="Fujita N."/>
        </authorList>
    </citation>
    <scope>NUCLEOTIDE SEQUENCE [LARGE SCALE GENOMIC DNA]</scope>
    <source>
        <strain evidence="3 4">NBRC 16725</strain>
    </source>
</reference>
<dbReference type="GO" id="GO:0000150">
    <property type="term" value="F:DNA strand exchange activity"/>
    <property type="evidence" value="ECO:0007669"/>
    <property type="project" value="InterPro"/>
</dbReference>
<dbReference type="eggNOG" id="COG1961">
    <property type="taxonomic scope" value="Bacteria"/>
</dbReference>
<evidence type="ECO:0000259" key="1">
    <source>
        <dbReference type="PROSITE" id="PS51736"/>
    </source>
</evidence>